<organism evidence="1 2">
    <name type="scientific">Methanofervidicoccus abyssi</name>
    <dbReference type="NCBI Taxonomy" id="2082189"/>
    <lineage>
        <taxon>Archaea</taxon>
        <taxon>Methanobacteriati</taxon>
        <taxon>Methanobacteriota</taxon>
        <taxon>Methanomada group</taxon>
        <taxon>Methanococci</taxon>
        <taxon>Methanococcales</taxon>
        <taxon>Methanofervidicoccus</taxon>
    </lineage>
</organism>
<name>A0A401HQT8_9EURY</name>
<dbReference type="Proteomes" id="UP000290527">
    <property type="component" value="Unassembled WGS sequence"/>
</dbReference>
<evidence type="ECO:0000313" key="1">
    <source>
        <dbReference type="EMBL" id="GBF36560.1"/>
    </source>
</evidence>
<accession>A0A401HQT8</accession>
<dbReference type="AlphaFoldDB" id="A0A401HQT8"/>
<keyword evidence="2" id="KW-1185">Reference proteome</keyword>
<comment type="caution">
    <text evidence="1">The sequence shown here is derived from an EMBL/GenBank/DDBJ whole genome shotgun (WGS) entry which is preliminary data.</text>
</comment>
<protein>
    <submittedName>
        <fullName evidence="1">Uncharacterized protein</fullName>
    </submittedName>
</protein>
<gene>
    <name evidence="1" type="ORF">MHHB_P0790</name>
</gene>
<reference evidence="1 2" key="1">
    <citation type="journal article" date="2019" name="Int. J. Syst. Evol. Microbiol.">
        <title>Methanofervidicoccus abyssi gen. nov., sp. nov., a hydrogenotrophic methanogen, isolated from a hydrothermal vent chimney in the Mid-Cayman Spreading Center, the Caribbean Sea.</title>
        <authorList>
            <person name="Sakai S."/>
            <person name="Takaki Y."/>
            <person name="Miyazaki M."/>
            <person name="Ogawara M."/>
            <person name="Yanagawa K."/>
            <person name="Miyazaki J."/>
            <person name="Takai K."/>
        </authorList>
    </citation>
    <scope>NUCLEOTIDE SEQUENCE [LARGE SCALE GENOMIC DNA]</scope>
    <source>
        <strain evidence="1 2">HHB</strain>
    </source>
</reference>
<evidence type="ECO:0000313" key="2">
    <source>
        <dbReference type="Proteomes" id="UP000290527"/>
    </source>
</evidence>
<sequence length="416" mass="48206">METKTSLREWAKENKIWEPKTWKEFLKNDLVPFYKQAYTLNALHEFLKSEKICGKPYLADIEDETLKNKIRVAIYGGVKPNKDFNTSFAKFMYDNFGICAENAPSFEGSIKHYESLGDGIKVSVNSNSWINSIPIGDLVDKLRDLIRNLCRELGIKLSEIGIQESYPYSPFEVIEPDTLLPQPDEKPEKLVSILNDFRQKALDLSIGVNPFTTFVFYSRKIPLRVLMEFLECDVDKVTKLANFLGLKGYSMIDLREVSLPTKSPGKVILLLTDNSLSYKILELQSILQRVDPAINEIRENMIKEAINQIHITFEPWKDYEPIFSALDIMEYMHGCYLEIRQSVIVKIKNDYSRKYCKYREIEVPRKILLSDFLIKIFPIVCVGIINIEFLDSSIELKFHPLAKEWIDKVIENEGKT</sequence>
<dbReference type="EMBL" id="BFAX01000003">
    <property type="protein sequence ID" value="GBF36560.1"/>
    <property type="molecule type" value="Genomic_DNA"/>
</dbReference>
<proteinExistence type="predicted"/>